<keyword evidence="3" id="KW-0677">Repeat</keyword>
<dbReference type="FunFam" id="3.40.50.10140:FF:000007">
    <property type="entry name" value="Disease resistance protein (TIR-NBS-LRR class)"/>
    <property type="match status" value="1"/>
</dbReference>
<organism evidence="10 11">
    <name type="scientific">Rhododendron griersonianum</name>
    <dbReference type="NCBI Taxonomy" id="479676"/>
    <lineage>
        <taxon>Eukaryota</taxon>
        <taxon>Viridiplantae</taxon>
        <taxon>Streptophyta</taxon>
        <taxon>Embryophyta</taxon>
        <taxon>Tracheophyta</taxon>
        <taxon>Spermatophyta</taxon>
        <taxon>Magnoliopsida</taxon>
        <taxon>eudicotyledons</taxon>
        <taxon>Gunneridae</taxon>
        <taxon>Pentapetalae</taxon>
        <taxon>asterids</taxon>
        <taxon>Ericales</taxon>
        <taxon>Ericaceae</taxon>
        <taxon>Ericoideae</taxon>
        <taxon>Rhodoreae</taxon>
        <taxon>Rhododendron</taxon>
    </lineage>
</organism>
<dbReference type="Pfam" id="PF23282">
    <property type="entry name" value="WHD_ROQ1"/>
    <property type="match status" value="1"/>
</dbReference>
<evidence type="ECO:0000256" key="3">
    <source>
        <dbReference type="ARBA" id="ARBA00022737"/>
    </source>
</evidence>
<dbReference type="Pfam" id="PF00931">
    <property type="entry name" value="NB-ARC"/>
    <property type="match status" value="1"/>
</dbReference>
<dbReference type="PANTHER" id="PTHR11017:SF271">
    <property type="entry name" value="DISEASE RESISTANCE PROTEIN (TIR-NBS-LRR CLASS) FAMILY"/>
    <property type="match status" value="1"/>
</dbReference>
<dbReference type="PANTHER" id="PTHR11017">
    <property type="entry name" value="LEUCINE-RICH REPEAT-CONTAINING PROTEIN"/>
    <property type="match status" value="1"/>
</dbReference>
<dbReference type="InterPro" id="IPR045344">
    <property type="entry name" value="C-JID"/>
</dbReference>
<accession>A0AAV6JT40</accession>
<keyword evidence="11" id="KW-1185">Reference proteome</keyword>
<evidence type="ECO:0000256" key="4">
    <source>
        <dbReference type="ARBA" id="ARBA00022801"/>
    </source>
</evidence>
<dbReference type="InterPro" id="IPR027417">
    <property type="entry name" value="P-loop_NTPase"/>
</dbReference>
<keyword evidence="6" id="KW-0520">NAD</keyword>
<evidence type="ECO:0000256" key="1">
    <source>
        <dbReference type="ARBA" id="ARBA00011982"/>
    </source>
</evidence>
<dbReference type="InterPro" id="IPR035897">
    <property type="entry name" value="Toll_tir_struct_dom_sf"/>
</dbReference>
<reference evidence="10 11" key="1">
    <citation type="submission" date="2020-08" db="EMBL/GenBank/DDBJ databases">
        <title>Plant Genome Project.</title>
        <authorList>
            <person name="Zhang R.-G."/>
        </authorList>
    </citation>
    <scope>NUCLEOTIDE SEQUENCE [LARGE SCALE GENOMIC DNA]</scope>
    <source>
        <strain evidence="10">WSP0</strain>
        <tissue evidence="10">Leaf</tissue>
    </source>
</reference>
<dbReference type="PRINTS" id="PR00364">
    <property type="entry name" value="DISEASERSIST"/>
</dbReference>
<dbReference type="Gene3D" id="3.40.50.10140">
    <property type="entry name" value="Toll/interleukin-1 receptor homology (TIR) domain"/>
    <property type="match status" value="1"/>
</dbReference>
<dbReference type="SUPFAM" id="SSF51905">
    <property type="entry name" value="FAD/NAD(P)-binding domain"/>
    <property type="match status" value="1"/>
</dbReference>
<name>A0AAV6JT40_9ERIC</name>
<keyword evidence="8" id="KW-0175">Coiled coil</keyword>
<evidence type="ECO:0000313" key="11">
    <source>
        <dbReference type="Proteomes" id="UP000823749"/>
    </source>
</evidence>
<feature type="domain" description="TIR" evidence="9">
    <location>
        <begin position="13"/>
        <end position="188"/>
    </location>
</feature>
<dbReference type="PROSITE" id="PS50104">
    <property type="entry name" value="TIR"/>
    <property type="match status" value="1"/>
</dbReference>
<sequence>MKSQEDSSSNSRFTYHVFLSFRGEDTRKAFSDHLYTALVHAGFRTFRDDDGLERGEDIKFELEKAIRESRMSIIVFSKSYATSTWCLEELVMILKRRTSGHAVLPVFYDVDPSDLRKQSSSKEVFARHEEILKSETRERKEELKEKIGTWRAALREVADVTGMNLKNQADGYEARFIQKIIKVVGDKLSYTTLDIDPHLVGINSRVKNIQLWLEDGATKIGIVVICGMGGIGKTTIAKFLYNLNSPRFEGSSYLENVREISQRKNGLLCLQRQIYSDILKGRKVRLNSIAEGTTKIMEAIYYKKVFVVLDDVDRLDQLNAILGMRDWLFSGSKIIITTRREQLLRANEFSKVCRVEILGDEESLELFSWHAFGKCCPNNGYEEVSERVVRYCGGLPLALKVLGSSLSGQCLNVWKSQLDKLKTFPEGEILEKLRISYDSLQDNHDKNLFIYLACFFVGSKKDFAITILDGCEFSTMVGIQNLMDRCLISIDKSNNVMMHHLLQEMAREIACQESPKEPGKRSILWNHKDSFNVLRNNTGTSKVEGLKLDVCLLKEDKSVSPIFGASRKRRFEKFLEKPILSDLGCSLKRYGFSMFSSNLEATKNTNPFVLEADAFGRMRELKLLQLNRVHISGPYEKLPKGLKWLCWHGFPLKSIPSDFPLESLVALDMRYSSLKNVWEGTKFLVLLKILNLSDSPNLTKTPDFSKIPNLERLMLKNCASLVEVHESIGCLERLVLLNLKNCNNLRKLPRSIGMLKLLEKLVISGCSKLEELPTKMGNLESLTVLKADRIALNESLSTNGQVNTMQPFIRHWVLKPKRSPDISWTSLPRSLVELSLAGCNLSDNAFPTDLRNLCSLKTLDICCNPVSGLPDFIRGLTLLEKLSIAECPRLRKLVGLPLVRSLYLGSNELLEEVTFGSFHGPKIACHLDTWDHEGKTVGIFKLEPIGNVAAEITKSLGLTNLESMGNAIVKLSSWCGKEKQALPIQGCHGTYIFSAYLPGSKVPLWFNFNNLGSSCNFTVPSNLDSRVRGLSVCSVYELSGAPPEYYWKQDTHTYLSNKTKGLIWIHCPEVFGFGEAGEDITWLSYWKFGKQLLEAGDELDVSVFGGAFVQVKEVGVRLLYNKEQEEMSSQSSNEESVSLYTFENIIRGNVSAHEGRTSSIMFNSLKLRKQVSEGWYSGNISAKEMVKHVVLSAPYSSMREQDMEEHIVIVGGGIAGLTTALGLHRFQVGSSVSGVTSENESPDANEGYESRCIRRKELLETLERELPHGTIWYLSKVVSIEGRGYHKFLHLADGSTLKAKLIHWLQSVWVFTNLFIRSGRSAIRGFVGDGHGFQPRIHFHFGGGVRYGYVPCDDKCLYWFCTYSSSLQHDEEMQENPAKMKQFVLSKISQLPQQAATVVEMTELDSISCSPLKLRLPWNLLLGNITKGNVCVAGDALHPMTPDIGQGALEDSVVLARRLAEALLKKPRNEIQNEEEYVGIEKGLEKSAKERRWRSFSLISAAYVDAIGVLENKEEDIVIVGDGMAGSTTALGLHRFQVFSSVSGLRV</sequence>
<protein>
    <recommendedName>
        <fullName evidence="1">ADP-ribosyl cyclase/cyclic ADP-ribose hydrolase</fullName>
        <ecNumber evidence="1">3.2.2.6</ecNumber>
    </recommendedName>
</protein>
<evidence type="ECO:0000256" key="8">
    <source>
        <dbReference type="SAM" id="Coils"/>
    </source>
</evidence>
<evidence type="ECO:0000256" key="2">
    <source>
        <dbReference type="ARBA" id="ARBA00022614"/>
    </source>
</evidence>
<dbReference type="GO" id="GO:0043531">
    <property type="term" value="F:ADP binding"/>
    <property type="evidence" value="ECO:0007669"/>
    <property type="project" value="InterPro"/>
</dbReference>
<dbReference type="GO" id="GO:0061809">
    <property type="term" value="F:NAD+ nucleosidase activity, cyclic ADP-ribose generating"/>
    <property type="evidence" value="ECO:0007669"/>
    <property type="project" value="UniProtKB-EC"/>
</dbReference>
<dbReference type="SUPFAM" id="SSF46785">
    <property type="entry name" value="Winged helix' DNA-binding domain"/>
    <property type="match status" value="1"/>
</dbReference>
<proteinExistence type="predicted"/>
<dbReference type="Gene3D" id="3.80.10.10">
    <property type="entry name" value="Ribonuclease Inhibitor"/>
    <property type="match status" value="2"/>
</dbReference>
<dbReference type="Gene3D" id="3.40.50.300">
    <property type="entry name" value="P-loop containing nucleotide triphosphate hydrolases"/>
    <property type="match status" value="1"/>
</dbReference>
<dbReference type="GO" id="GO:0007165">
    <property type="term" value="P:signal transduction"/>
    <property type="evidence" value="ECO:0007669"/>
    <property type="project" value="InterPro"/>
</dbReference>
<evidence type="ECO:0000256" key="7">
    <source>
        <dbReference type="ARBA" id="ARBA00047304"/>
    </source>
</evidence>
<dbReference type="InterPro" id="IPR036390">
    <property type="entry name" value="WH_DNA-bd_sf"/>
</dbReference>
<comment type="catalytic activity">
    <reaction evidence="7">
        <text>NAD(+) + H2O = ADP-D-ribose + nicotinamide + H(+)</text>
        <dbReference type="Rhea" id="RHEA:16301"/>
        <dbReference type="ChEBI" id="CHEBI:15377"/>
        <dbReference type="ChEBI" id="CHEBI:15378"/>
        <dbReference type="ChEBI" id="CHEBI:17154"/>
        <dbReference type="ChEBI" id="CHEBI:57540"/>
        <dbReference type="ChEBI" id="CHEBI:57967"/>
        <dbReference type="EC" id="3.2.2.6"/>
    </reaction>
    <physiologicalReaction direction="left-to-right" evidence="7">
        <dbReference type="Rhea" id="RHEA:16302"/>
    </physiologicalReaction>
</comment>
<dbReference type="SUPFAM" id="SSF52058">
    <property type="entry name" value="L domain-like"/>
    <property type="match status" value="1"/>
</dbReference>
<keyword evidence="4" id="KW-0378">Hydrolase</keyword>
<dbReference type="InterPro" id="IPR044974">
    <property type="entry name" value="Disease_R_plants"/>
</dbReference>
<comment type="caution">
    <text evidence="10">The sequence shown here is derived from an EMBL/GenBank/DDBJ whole genome shotgun (WGS) entry which is preliminary data.</text>
</comment>
<dbReference type="GO" id="GO:0006952">
    <property type="term" value="P:defense response"/>
    <property type="evidence" value="ECO:0007669"/>
    <property type="project" value="UniProtKB-KW"/>
</dbReference>
<dbReference type="Pfam" id="PF20160">
    <property type="entry name" value="C-JID"/>
    <property type="match status" value="1"/>
</dbReference>
<dbReference type="SMART" id="SM00255">
    <property type="entry name" value="TIR"/>
    <property type="match status" value="1"/>
</dbReference>
<dbReference type="InterPro" id="IPR042197">
    <property type="entry name" value="Apaf_helical"/>
</dbReference>
<dbReference type="InterPro" id="IPR000157">
    <property type="entry name" value="TIR_dom"/>
</dbReference>
<dbReference type="Proteomes" id="UP000823749">
    <property type="component" value="Chromosome 6"/>
</dbReference>
<evidence type="ECO:0000256" key="6">
    <source>
        <dbReference type="ARBA" id="ARBA00023027"/>
    </source>
</evidence>
<dbReference type="InterPro" id="IPR036188">
    <property type="entry name" value="FAD/NAD-bd_sf"/>
</dbReference>
<evidence type="ECO:0000313" key="10">
    <source>
        <dbReference type="EMBL" id="KAG5542945.1"/>
    </source>
</evidence>
<dbReference type="InterPro" id="IPR032675">
    <property type="entry name" value="LRR_dom_sf"/>
</dbReference>
<dbReference type="EMBL" id="JACTNZ010000006">
    <property type="protein sequence ID" value="KAG5542945.1"/>
    <property type="molecule type" value="Genomic_DNA"/>
</dbReference>
<feature type="coiled-coil region" evidence="8">
    <location>
        <begin position="126"/>
        <end position="153"/>
    </location>
</feature>
<dbReference type="InterPro" id="IPR058192">
    <property type="entry name" value="WHD_ROQ1-like"/>
</dbReference>
<dbReference type="Gene3D" id="3.50.50.60">
    <property type="entry name" value="FAD/NAD(P)-binding domain"/>
    <property type="match status" value="2"/>
</dbReference>
<dbReference type="SUPFAM" id="SSF52200">
    <property type="entry name" value="Toll/Interleukin receptor TIR domain"/>
    <property type="match status" value="1"/>
</dbReference>
<keyword evidence="5" id="KW-0611">Plant defense</keyword>
<gene>
    <name evidence="10" type="ORF">RHGRI_015889</name>
</gene>
<dbReference type="Gene3D" id="1.10.8.430">
    <property type="entry name" value="Helical domain of apoptotic protease-activating factors"/>
    <property type="match status" value="1"/>
</dbReference>
<dbReference type="Pfam" id="PF01582">
    <property type="entry name" value="TIR"/>
    <property type="match status" value="1"/>
</dbReference>
<dbReference type="EC" id="3.2.2.6" evidence="1"/>
<evidence type="ECO:0000259" key="9">
    <source>
        <dbReference type="PROSITE" id="PS50104"/>
    </source>
</evidence>
<keyword evidence="2" id="KW-0433">Leucine-rich repeat</keyword>
<evidence type="ECO:0000256" key="5">
    <source>
        <dbReference type="ARBA" id="ARBA00022821"/>
    </source>
</evidence>
<dbReference type="SUPFAM" id="SSF52540">
    <property type="entry name" value="P-loop containing nucleoside triphosphate hydrolases"/>
    <property type="match status" value="1"/>
</dbReference>
<dbReference type="InterPro" id="IPR002182">
    <property type="entry name" value="NB-ARC"/>
</dbReference>